<reference evidence="1 2" key="1">
    <citation type="journal article" date="2018" name="Cell">
        <title>The Chara Genome: Secondary Complexity and Implications for Plant Terrestrialization.</title>
        <authorList>
            <person name="Nishiyama T."/>
            <person name="Sakayama H."/>
            <person name="Vries J.D."/>
            <person name="Buschmann H."/>
            <person name="Saint-Marcoux D."/>
            <person name="Ullrich K.K."/>
            <person name="Haas F.B."/>
            <person name="Vanderstraeten L."/>
            <person name="Becker D."/>
            <person name="Lang D."/>
            <person name="Vosolsobe S."/>
            <person name="Rombauts S."/>
            <person name="Wilhelmsson P.K.I."/>
            <person name="Janitza P."/>
            <person name="Kern R."/>
            <person name="Heyl A."/>
            <person name="Rumpler F."/>
            <person name="Villalobos L.I.A.C."/>
            <person name="Clay J.M."/>
            <person name="Skokan R."/>
            <person name="Toyoda A."/>
            <person name="Suzuki Y."/>
            <person name="Kagoshima H."/>
            <person name="Schijlen E."/>
            <person name="Tajeshwar N."/>
            <person name="Catarino B."/>
            <person name="Hetherington A.J."/>
            <person name="Saltykova A."/>
            <person name="Bonnot C."/>
            <person name="Breuninger H."/>
            <person name="Symeonidi A."/>
            <person name="Radhakrishnan G.V."/>
            <person name="Van Nieuwerburgh F."/>
            <person name="Deforce D."/>
            <person name="Chang C."/>
            <person name="Karol K.G."/>
            <person name="Hedrich R."/>
            <person name="Ulvskov P."/>
            <person name="Glockner G."/>
            <person name="Delwiche C.F."/>
            <person name="Petrasek J."/>
            <person name="Van de Peer Y."/>
            <person name="Friml J."/>
            <person name="Beilby M."/>
            <person name="Dolan L."/>
            <person name="Kohara Y."/>
            <person name="Sugano S."/>
            <person name="Fujiyama A."/>
            <person name="Delaux P.-M."/>
            <person name="Quint M."/>
            <person name="TheiBen G."/>
            <person name="Hagemann M."/>
            <person name="Harholt J."/>
            <person name="Dunand C."/>
            <person name="Zachgo S."/>
            <person name="Langdale J."/>
            <person name="Maumus F."/>
            <person name="Straeten D.V.D."/>
            <person name="Gould S.B."/>
            <person name="Rensing S.A."/>
        </authorList>
    </citation>
    <scope>NUCLEOTIDE SEQUENCE [LARGE SCALE GENOMIC DNA]</scope>
    <source>
        <strain evidence="1 2">S276</strain>
    </source>
</reference>
<dbReference type="OrthoDB" id="512555at2759"/>
<comment type="caution">
    <text evidence="1">The sequence shown here is derived from an EMBL/GenBank/DDBJ whole genome shotgun (WGS) entry which is preliminary data.</text>
</comment>
<gene>
    <name evidence="1" type="ORF">CBR_g22219</name>
</gene>
<organism evidence="1 2">
    <name type="scientific">Chara braunii</name>
    <name type="common">Braun's stonewort</name>
    <dbReference type="NCBI Taxonomy" id="69332"/>
    <lineage>
        <taxon>Eukaryota</taxon>
        <taxon>Viridiplantae</taxon>
        <taxon>Streptophyta</taxon>
        <taxon>Charophyceae</taxon>
        <taxon>Charales</taxon>
        <taxon>Characeae</taxon>
        <taxon>Chara</taxon>
    </lineage>
</organism>
<dbReference type="PANTHER" id="PTHR19446">
    <property type="entry name" value="REVERSE TRANSCRIPTASES"/>
    <property type="match status" value="1"/>
</dbReference>
<name>A0A388L2E7_CHABU</name>
<dbReference type="EMBL" id="BFEA01000245">
    <property type="protein sequence ID" value="GBG76471.1"/>
    <property type="molecule type" value="Genomic_DNA"/>
</dbReference>
<accession>A0A388L2E7</accession>
<dbReference type="STRING" id="69332.A0A388L2E7"/>
<dbReference type="AlphaFoldDB" id="A0A388L2E7"/>
<protein>
    <recommendedName>
        <fullName evidence="3">Reverse transcriptase domain-containing protein</fullName>
    </recommendedName>
</protein>
<keyword evidence="2" id="KW-1185">Reference proteome</keyword>
<sequence>MRLPFSIKGGLSSPLVPTGNFGTLSFTVDNVTELRKVFITEFGFESGGSEGSVCGRSLEDCAVVDNNVPAESEHNSQQQLLNGGDLDSLFEHFALRGRLTKLKSSPFPALDAFVISLASTYCLSKKECSIREITLYPQTWNIVFHLPGTRYCSYIGREHLRNTGTSLKMDIPEKCFRTGLKGKCPGPDGIPLELYLATWESMGPVLVELATYCRDDGKLPRGMLEGIITLLYKKGDKREIRNWRPISLLNVAYKIIAKTLTIHLAWYLPHLIGP</sequence>
<dbReference type="Proteomes" id="UP000265515">
    <property type="component" value="Unassembled WGS sequence"/>
</dbReference>
<dbReference type="Gramene" id="GBG76471">
    <property type="protein sequence ID" value="GBG76471"/>
    <property type="gene ID" value="CBR_g22219"/>
</dbReference>
<evidence type="ECO:0000313" key="2">
    <source>
        <dbReference type="Proteomes" id="UP000265515"/>
    </source>
</evidence>
<evidence type="ECO:0000313" key="1">
    <source>
        <dbReference type="EMBL" id="GBG76471.1"/>
    </source>
</evidence>
<proteinExistence type="predicted"/>
<evidence type="ECO:0008006" key="3">
    <source>
        <dbReference type="Google" id="ProtNLM"/>
    </source>
</evidence>